<comment type="caution">
    <text evidence="1">The sequence shown here is derived from an EMBL/GenBank/DDBJ whole genome shotgun (WGS) entry which is preliminary data.</text>
</comment>
<dbReference type="AlphaFoldDB" id="A0A6N3X5G2"/>
<gene>
    <name evidence="1" type="ORF">TH68_07260</name>
</gene>
<protein>
    <submittedName>
        <fullName evidence="1">Uncharacterized protein</fullName>
    </submittedName>
</protein>
<dbReference type="EMBL" id="JXUO01000237">
    <property type="protein sequence ID" value="KKZ12911.1"/>
    <property type="molecule type" value="Genomic_DNA"/>
</dbReference>
<evidence type="ECO:0000313" key="1">
    <source>
        <dbReference type="EMBL" id="KKZ12911.1"/>
    </source>
</evidence>
<sequence length="76" mass="8133">MTSTPEPLPDHLVLLALALCLTLTFALAYQVRPRSWYFERQPTPGQTPASVVEVLAGGQSSQVIAFAAGFMVRTGG</sequence>
<organism evidence="1 2">
    <name type="scientific">Candidatus Synechococcus spongiarum 142</name>
    <dbReference type="NCBI Taxonomy" id="1608213"/>
    <lineage>
        <taxon>Bacteria</taxon>
        <taxon>Bacillati</taxon>
        <taxon>Cyanobacteriota</taxon>
        <taxon>Cyanophyceae</taxon>
        <taxon>Synechococcales</taxon>
        <taxon>Synechococcaceae</taxon>
        <taxon>Synechococcus</taxon>
    </lineage>
</organism>
<proteinExistence type="predicted"/>
<reference evidence="1 2" key="1">
    <citation type="submission" date="2015-01" db="EMBL/GenBank/DDBJ databases">
        <title>Lifestyle Evolution in Cyanobacterial Symbionts of Sponges.</title>
        <authorList>
            <person name="Burgsdorf I."/>
            <person name="Slaby B.M."/>
            <person name="Handley K.M."/>
            <person name="Haber M."/>
            <person name="Blom J."/>
            <person name="Marshall C.W."/>
            <person name="Gilbert J.A."/>
            <person name="Hentschel U."/>
            <person name="Steindler L."/>
        </authorList>
    </citation>
    <scope>NUCLEOTIDE SEQUENCE [LARGE SCALE GENOMIC DNA]</scope>
    <source>
        <strain evidence="1">142</strain>
    </source>
</reference>
<name>A0A6N3X5G2_9SYNE</name>
<accession>A0A6N3X5G2</accession>
<evidence type="ECO:0000313" key="2">
    <source>
        <dbReference type="Proteomes" id="UP000035054"/>
    </source>
</evidence>
<dbReference type="Proteomes" id="UP000035054">
    <property type="component" value="Unassembled WGS sequence"/>
</dbReference>